<dbReference type="Pfam" id="PF00646">
    <property type="entry name" value="F-box"/>
    <property type="match status" value="1"/>
</dbReference>
<sequence length="563" mass="60156">MGQAPSCQNPILDVSPPEPLKRGGCGGGGRRLRGRDAKEKDDEGDELDLTERLPDECLGYVFGRLGVGDRNCCSLVCKRWNLVESRSRQRLSLCARSDLSPILPSLLLRRFHSVSVLSLRCPRKHLPSIDDSALLSIARSLPLLRKLKLKGCNALTDDGLLSFSVNLLNSSPSSPPLAKLSLASCGFGARGIASIVSNCGLLRDLSLKRLRKLDAQNVPIEIIHSKSNHHQRKHHDHGGSGISKLERVCLKDMHNPKILIPLLRSSNKLKTLVVCRSTSVGWDTTLGCLPPSLLELQLDGVLVGDAGLSAVSSACPDLDVLYLGRVSHCTDAGLSTLASSCRKLRKLHVEALSRFSGGLTIGDAGVLSVAARCPLLQELVLMGIPVTVRSLSLLASCCPSLERVALCDSDSVGDHELELIATKFAALRKLCIKNCPVSDYGMDAISVGCPNLVKLKIKRCREVTLASVCRMRLQRKSLVVSVDAAPLLSDGDDDDDDDALPAITAVGVAAAVAGSMGNGSNRRQHSHGWMGTTNVATDVVCGSRGASLLRAKLSSALQLRKPS</sequence>
<evidence type="ECO:0000256" key="1">
    <source>
        <dbReference type="SAM" id="MobiDB-lite"/>
    </source>
</evidence>
<dbReference type="PANTHER" id="PTHR13318">
    <property type="entry name" value="PARTNER OF PAIRED, ISOFORM B-RELATED"/>
    <property type="match status" value="1"/>
</dbReference>
<feature type="region of interest" description="Disordered" evidence="1">
    <location>
        <begin position="1"/>
        <end position="46"/>
    </location>
</feature>
<dbReference type="Gene3D" id="3.80.10.10">
    <property type="entry name" value="Ribonuclease Inhibitor"/>
    <property type="match status" value="2"/>
</dbReference>
<evidence type="ECO:0000313" key="4">
    <source>
        <dbReference type="EMBL" id="KAK1317718.1"/>
    </source>
</evidence>
<dbReference type="GO" id="GO:0019005">
    <property type="term" value="C:SCF ubiquitin ligase complex"/>
    <property type="evidence" value="ECO:0007669"/>
    <property type="project" value="TreeGrafter"/>
</dbReference>
<gene>
    <name evidence="4" type="primary">SKIP2</name>
    <name evidence="4" type="ORF">QJS10_CPA05g02491</name>
</gene>
<name>A0AAV9EXZ6_ACOCL</name>
<dbReference type="InterPro" id="IPR032675">
    <property type="entry name" value="LRR_dom_sf"/>
</dbReference>
<dbReference type="AlphaFoldDB" id="A0AAV9EXZ6"/>
<feature type="domain" description="F-box" evidence="2">
    <location>
        <begin position="52"/>
        <end position="81"/>
    </location>
</feature>
<protein>
    <submittedName>
        <fullName evidence="4">F-box protein SKIP2</fullName>
    </submittedName>
</protein>
<evidence type="ECO:0000313" key="5">
    <source>
        <dbReference type="Proteomes" id="UP001180020"/>
    </source>
</evidence>
<feature type="domain" description="F-box/LRR-repeat protein 15-like leucin rich repeat" evidence="3">
    <location>
        <begin position="303"/>
        <end position="474"/>
    </location>
</feature>
<dbReference type="SUPFAM" id="SSF52047">
    <property type="entry name" value="RNI-like"/>
    <property type="match status" value="1"/>
</dbReference>
<accession>A0AAV9EXZ6</accession>
<dbReference type="EMBL" id="JAUJYO010000005">
    <property type="protein sequence ID" value="KAK1317718.1"/>
    <property type="molecule type" value="Genomic_DNA"/>
</dbReference>
<dbReference type="InterPro" id="IPR036047">
    <property type="entry name" value="F-box-like_dom_sf"/>
</dbReference>
<proteinExistence type="predicted"/>
<evidence type="ECO:0000259" key="2">
    <source>
        <dbReference type="Pfam" id="PF00646"/>
    </source>
</evidence>
<dbReference type="GO" id="GO:0031146">
    <property type="term" value="P:SCF-dependent proteasomal ubiquitin-dependent protein catabolic process"/>
    <property type="evidence" value="ECO:0007669"/>
    <property type="project" value="TreeGrafter"/>
</dbReference>
<dbReference type="Proteomes" id="UP001180020">
    <property type="component" value="Unassembled WGS sequence"/>
</dbReference>
<reference evidence="4" key="1">
    <citation type="journal article" date="2023" name="Nat. Commun.">
        <title>Diploid and tetraploid genomes of Acorus and the evolution of monocots.</title>
        <authorList>
            <person name="Ma L."/>
            <person name="Liu K.W."/>
            <person name="Li Z."/>
            <person name="Hsiao Y.Y."/>
            <person name="Qi Y."/>
            <person name="Fu T."/>
            <person name="Tang G.D."/>
            <person name="Zhang D."/>
            <person name="Sun W.H."/>
            <person name="Liu D.K."/>
            <person name="Li Y."/>
            <person name="Chen G.Z."/>
            <person name="Liu X.D."/>
            <person name="Liao X.Y."/>
            <person name="Jiang Y.T."/>
            <person name="Yu X."/>
            <person name="Hao Y."/>
            <person name="Huang J."/>
            <person name="Zhao X.W."/>
            <person name="Ke S."/>
            <person name="Chen Y.Y."/>
            <person name="Wu W.L."/>
            <person name="Hsu J.L."/>
            <person name="Lin Y.F."/>
            <person name="Huang M.D."/>
            <person name="Li C.Y."/>
            <person name="Huang L."/>
            <person name="Wang Z.W."/>
            <person name="Zhao X."/>
            <person name="Zhong W.Y."/>
            <person name="Peng D.H."/>
            <person name="Ahmad S."/>
            <person name="Lan S."/>
            <person name="Zhang J.S."/>
            <person name="Tsai W.C."/>
            <person name="Van de Peer Y."/>
            <person name="Liu Z.J."/>
        </authorList>
    </citation>
    <scope>NUCLEOTIDE SEQUENCE</scope>
    <source>
        <strain evidence="4">CP</strain>
    </source>
</reference>
<comment type="caution">
    <text evidence="4">The sequence shown here is derived from an EMBL/GenBank/DDBJ whole genome shotgun (WGS) entry which is preliminary data.</text>
</comment>
<dbReference type="Pfam" id="PF25372">
    <property type="entry name" value="DUF7885"/>
    <property type="match status" value="1"/>
</dbReference>
<keyword evidence="5" id="KW-1185">Reference proteome</keyword>
<reference evidence="4" key="2">
    <citation type="submission" date="2023-06" db="EMBL/GenBank/DDBJ databases">
        <authorList>
            <person name="Ma L."/>
            <person name="Liu K.-W."/>
            <person name="Li Z."/>
            <person name="Hsiao Y.-Y."/>
            <person name="Qi Y."/>
            <person name="Fu T."/>
            <person name="Tang G."/>
            <person name="Zhang D."/>
            <person name="Sun W.-H."/>
            <person name="Liu D.-K."/>
            <person name="Li Y."/>
            <person name="Chen G.-Z."/>
            <person name="Liu X.-D."/>
            <person name="Liao X.-Y."/>
            <person name="Jiang Y.-T."/>
            <person name="Yu X."/>
            <person name="Hao Y."/>
            <person name="Huang J."/>
            <person name="Zhao X.-W."/>
            <person name="Ke S."/>
            <person name="Chen Y.-Y."/>
            <person name="Wu W.-L."/>
            <person name="Hsu J.-L."/>
            <person name="Lin Y.-F."/>
            <person name="Huang M.-D."/>
            <person name="Li C.-Y."/>
            <person name="Huang L."/>
            <person name="Wang Z.-W."/>
            <person name="Zhao X."/>
            <person name="Zhong W.-Y."/>
            <person name="Peng D.-H."/>
            <person name="Ahmad S."/>
            <person name="Lan S."/>
            <person name="Zhang J.-S."/>
            <person name="Tsai W.-C."/>
            <person name="Van De Peer Y."/>
            <person name="Liu Z.-J."/>
        </authorList>
    </citation>
    <scope>NUCLEOTIDE SEQUENCE</scope>
    <source>
        <strain evidence="4">CP</strain>
        <tissue evidence="4">Leaves</tissue>
    </source>
</reference>
<dbReference type="InterPro" id="IPR006553">
    <property type="entry name" value="Leu-rich_rpt_Cys-con_subtyp"/>
</dbReference>
<dbReference type="InterPro" id="IPR001810">
    <property type="entry name" value="F-box_dom"/>
</dbReference>
<organism evidence="4 5">
    <name type="scientific">Acorus calamus</name>
    <name type="common">Sweet flag</name>
    <dbReference type="NCBI Taxonomy" id="4465"/>
    <lineage>
        <taxon>Eukaryota</taxon>
        <taxon>Viridiplantae</taxon>
        <taxon>Streptophyta</taxon>
        <taxon>Embryophyta</taxon>
        <taxon>Tracheophyta</taxon>
        <taxon>Spermatophyta</taxon>
        <taxon>Magnoliopsida</taxon>
        <taxon>Liliopsida</taxon>
        <taxon>Acoraceae</taxon>
        <taxon>Acorus</taxon>
    </lineage>
</organism>
<dbReference type="PANTHER" id="PTHR13318:SF131">
    <property type="entry name" value="F-BOX DOMAIN-CONTAINING PROTEIN"/>
    <property type="match status" value="1"/>
</dbReference>
<dbReference type="SUPFAM" id="SSF81383">
    <property type="entry name" value="F-box domain"/>
    <property type="match status" value="1"/>
</dbReference>
<dbReference type="InterPro" id="IPR057207">
    <property type="entry name" value="FBXL15_LRR"/>
</dbReference>
<dbReference type="SMART" id="SM00367">
    <property type="entry name" value="LRR_CC"/>
    <property type="match status" value="8"/>
</dbReference>
<evidence type="ECO:0000259" key="3">
    <source>
        <dbReference type="Pfam" id="PF25372"/>
    </source>
</evidence>
<dbReference type="CDD" id="cd22159">
    <property type="entry name" value="F-box_AtTIR1-like"/>
    <property type="match status" value="1"/>
</dbReference>